<dbReference type="PANTHER" id="PTHR32039">
    <property type="entry name" value="MAGNESIUM-CHELATASE SUBUNIT CHLI"/>
    <property type="match status" value="1"/>
</dbReference>
<organism evidence="3 4">
    <name type="scientific">Lucifera butyrica</name>
    <dbReference type="NCBI Taxonomy" id="1351585"/>
    <lineage>
        <taxon>Bacteria</taxon>
        <taxon>Bacillati</taxon>
        <taxon>Bacillota</taxon>
        <taxon>Negativicutes</taxon>
        <taxon>Veillonellales</taxon>
        <taxon>Veillonellaceae</taxon>
        <taxon>Lucifera</taxon>
    </lineage>
</organism>
<dbReference type="Proteomes" id="UP000277811">
    <property type="component" value="Unassembled WGS sequence"/>
</dbReference>
<dbReference type="InterPro" id="IPR041628">
    <property type="entry name" value="ChlI/MoxR_AAA_lid"/>
</dbReference>
<evidence type="ECO:0000313" key="4">
    <source>
        <dbReference type="Proteomes" id="UP000277811"/>
    </source>
</evidence>
<sequence>MNLYGNLTRHSGNRDLFRSIEMSVMALNNGHPFHLHAEGLRGTGKTTIMRAARDLLPPITRIANCLYNCRPDKPHCPAHRHLSSREISAIGTEIVPCPFLEISHASKIGTVVGSVDLQRLTDPARPAAALLPGIIPQAHRGIIFIDEINRLADTSPELADILLDVMGTKPGRIQVEESGLPVIDLAVEVTVWSASNPDEDPGPLSQIRKQLADRFDMVITMGRPEVPQDILNILDKQTPGKTRMEETGAYTNLQKNVASVQISEDIYNILASIYIDFSLESIRAVEAMEMGTKLAALAAGRELAMIDDVAAVVPLVLGHRTDNNTIMSILKYLERLNGIHSAEKAAPVTPVPNSSESRPESSPFQAEKKFWWRDIWQKMIAKLNLNLTGAGSNQSNRTAAPTGGSTARYNSSGGMTVADPLKSAVVAPPQPAIPLSGLPAEEFVSSEEHKTHG</sequence>
<gene>
    <name evidence="3" type="ORF">LUCI_1257</name>
</gene>
<dbReference type="OrthoDB" id="9775079at2"/>
<feature type="compositionally biased region" description="Low complexity" evidence="1">
    <location>
        <begin position="354"/>
        <end position="363"/>
    </location>
</feature>
<dbReference type="InterPro" id="IPR045006">
    <property type="entry name" value="CHLI-like"/>
</dbReference>
<reference evidence="3 4" key="1">
    <citation type="submission" date="2018-06" db="EMBL/GenBank/DDBJ databases">
        <authorList>
            <person name="Strepis N."/>
        </authorList>
    </citation>
    <scope>NUCLEOTIDE SEQUENCE [LARGE SCALE GENOMIC DNA]</scope>
    <source>
        <strain evidence="3">LUCI</strain>
    </source>
</reference>
<protein>
    <recommendedName>
        <fullName evidence="2">ChlI/MoxR AAA lid domain-containing protein</fullName>
    </recommendedName>
</protein>
<feature type="domain" description="ChlI/MoxR AAA lid" evidence="2">
    <location>
        <begin position="271"/>
        <end position="322"/>
    </location>
</feature>
<dbReference type="InterPro" id="IPR027417">
    <property type="entry name" value="P-loop_NTPase"/>
</dbReference>
<feature type="region of interest" description="Disordered" evidence="1">
    <location>
        <begin position="390"/>
        <end position="414"/>
    </location>
</feature>
<dbReference type="SUPFAM" id="SSF52540">
    <property type="entry name" value="P-loop containing nucleoside triphosphate hydrolases"/>
    <property type="match status" value="1"/>
</dbReference>
<proteinExistence type="predicted"/>
<dbReference type="EMBL" id="UPPP01000061">
    <property type="protein sequence ID" value="VBB06046.1"/>
    <property type="molecule type" value="Genomic_DNA"/>
</dbReference>
<dbReference type="Pfam" id="PF17863">
    <property type="entry name" value="AAA_lid_2"/>
    <property type="match status" value="1"/>
</dbReference>
<keyword evidence="4" id="KW-1185">Reference proteome</keyword>
<dbReference type="Gene3D" id="1.10.8.80">
    <property type="entry name" value="Magnesium chelatase subunit I, C-Terminal domain"/>
    <property type="match status" value="1"/>
</dbReference>
<evidence type="ECO:0000259" key="2">
    <source>
        <dbReference type="Pfam" id="PF17863"/>
    </source>
</evidence>
<name>A0A498R0K7_9FIRM</name>
<accession>A0A498R0K7</accession>
<evidence type="ECO:0000256" key="1">
    <source>
        <dbReference type="SAM" id="MobiDB-lite"/>
    </source>
</evidence>
<evidence type="ECO:0000313" key="3">
    <source>
        <dbReference type="EMBL" id="VBB06046.1"/>
    </source>
</evidence>
<dbReference type="PANTHER" id="PTHR32039:SF9">
    <property type="entry name" value="MAGNESIUM-CHELATASE SUBUNIT CHLI-2, CHLOROPLASTIC"/>
    <property type="match status" value="1"/>
</dbReference>
<feature type="region of interest" description="Disordered" evidence="1">
    <location>
        <begin position="344"/>
        <end position="363"/>
    </location>
</feature>
<dbReference type="Gene3D" id="3.40.50.300">
    <property type="entry name" value="P-loop containing nucleotide triphosphate hydrolases"/>
    <property type="match status" value="1"/>
</dbReference>
<dbReference type="RefSeq" id="WP_122627008.1">
    <property type="nucleotide sequence ID" value="NZ_UPPP01000061.1"/>
</dbReference>
<dbReference type="AlphaFoldDB" id="A0A498R0K7"/>